<keyword evidence="1" id="KW-0614">Plasmid</keyword>
<sequence length="540" mass="61783">MYVPGGPSNITSLPVHSAPEQQNNALPVKTISNSRQNITSLPSSVIGPESLHDLLGKKITPIETIVQRLNGEFAAHPGQEGKVLSRIFSEFSSGNHIQHAHFNALLAYLDNGIENKREVSLTLAKNICRGFEINAPNMNDEHNIKLLSTLRIDRLSSVMAQTPKIKNIIDNDTRLNTINYQRQVKIHELEKMVEKISPESKIQEVTPYKFNYKKGLHIESYHLKDENGKVFEATFVDNQGKISSNDIENFKEVIKRLYKDNMEVVAEEIKLPDEEAEYKSHFATLFERTNRVALRQWLGDQDNKTTPWTLDSAAVAYGNKKEKFIAILDTLEKFHKELAPLKEEKKFGFDSYAYLNPETILIDQKGASISFDPSPLIVRGLIKQENLQRTGKREYVRIIDSMYPEKFLSEDVRKFKTTQNVSCDLFSMSEVWEKMFGVNINNYDHGPFEDTLIACREGAKSKHTVEKFKDDLSKKEFKDKDDLEKLCLKRAGEKPLLDHVQKCLDKPGQGQEYRTLILETAAMLLAHYRSDFDKAAKDWT</sequence>
<name>A0A6B9GF44_PANCY</name>
<organism evidence="1 2">
    <name type="scientific">Pantoea cypripedii</name>
    <name type="common">Pectobacterium cypripedii</name>
    <name type="synonym">Erwinia cypripedii</name>
    <dbReference type="NCBI Taxonomy" id="55209"/>
    <lineage>
        <taxon>Bacteria</taxon>
        <taxon>Pseudomonadati</taxon>
        <taxon>Pseudomonadota</taxon>
        <taxon>Gammaproteobacteria</taxon>
        <taxon>Enterobacterales</taxon>
        <taxon>Erwiniaceae</taxon>
        <taxon>Pantoea</taxon>
    </lineage>
</organism>
<proteinExistence type="predicted"/>
<dbReference type="AlphaFoldDB" id="A0A6B9GF44"/>
<evidence type="ECO:0000313" key="2">
    <source>
        <dbReference type="Proteomes" id="UP000502005"/>
    </source>
</evidence>
<dbReference type="RefSeq" id="WP_208717553.1">
    <property type="nucleotide sequence ID" value="NZ_CP024769.1"/>
</dbReference>
<evidence type="ECO:0000313" key="1">
    <source>
        <dbReference type="EMBL" id="QGY31656.1"/>
    </source>
</evidence>
<geneLocation type="plasmid" evidence="2">
    <name>pne1a</name>
</geneLocation>
<dbReference type="Proteomes" id="UP000502005">
    <property type="component" value="Plasmid pNE1A"/>
</dbReference>
<dbReference type="EMBL" id="CP024769">
    <property type="protein sequence ID" value="QGY31656.1"/>
    <property type="molecule type" value="Genomic_DNA"/>
</dbReference>
<protein>
    <submittedName>
        <fullName evidence="1">Uncharacterized protein</fullName>
    </submittedName>
</protein>
<accession>A0A6B9GF44</accession>
<gene>
    <name evidence="1" type="ORF">CUN67_21985</name>
</gene>
<reference evidence="1 2" key="1">
    <citation type="submission" date="2017-11" db="EMBL/GenBank/DDBJ databases">
        <title>Genome sequence of Pantoea cypripedii NE1.</title>
        <authorList>
            <person name="Nascimento F.X."/>
        </authorList>
    </citation>
    <scope>NUCLEOTIDE SEQUENCE [LARGE SCALE GENOMIC DNA]</scope>
    <source>
        <strain evidence="1 2">NE1</strain>
        <plasmid evidence="2">pne1a</plasmid>
    </source>
</reference>